<evidence type="ECO:0000256" key="7">
    <source>
        <dbReference type="ARBA" id="ARBA00023136"/>
    </source>
</evidence>
<dbReference type="Gene3D" id="1.10.3720.10">
    <property type="entry name" value="MetI-like"/>
    <property type="match status" value="2"/>
</dbReference>
<evidence type="ECO:0000256" key="3">
    <source>
        <dbReference type="ARBA" id="ARBA00022475"/>
    </source>
</evidence>
<evidence type="ECO:0000256" key="8">
    <source>
        <dbReference type="RuleBase" id="RU363032"/>
    </source>
</evidence>
<dbReference type="SUPFAM" id="SSF161098">
    <property type="entry name" value="MetI-like"/>
    <property type="match status" value="2"/>
</dbReference>
<feature type="domain" description="ABC transmembrane type-1" evidence="9">
    <location>
        <begin position="328"/>
        <end position="518"/>
    </location>
</feature>
<comment type="subcellular location">
    <subcellularLocation>
        <location evidence="1">Cell inner membrane</location>
        <topology evidence="1">Multi-pass membrane protein</topology>
    </subcellularLocation>
    <subcellularLocation>
        <location evidence="8">Cell membrane</location>
        <topology evidence="8">Multi-pass membrane protein</topology>
    </subcellularLocation>
</comment>
<organism evidence="10 11">
    <name type="scientific">Calderihabitans maritimus</name>
    <dbReference type="NCBI Taxonomy" id="1246530"/>
    <lineage>
        <taxon>Bacteria</taxon>
        <taxon>Bacillati</taxon>
        <taxon>Bacillota</taxon>
        <taxon>Clostridia</taxon>
        <taxon>Neomoorellales</taxon>
        <taxon>Calderihabitantaceae</taxon>
        <taxon>Calderihabitans</taxon>
    </lineage>
</organism>
<evidence type="ECO:0000256" key="2">
    <source>
        <dbReference type="ARBA" id="ARBA00022448"/>
    </source>
</evidence>
<dbReference type="PANTHER" id="PTHR43357">
    <property type="entry name" value="INNER MEMBRANE ABC TRANSPORTER PERMEASE PROTEIN YDCV"/>
    <property type="match status" value="1"/>
</dbReference>
<feature type="transmembrane region" description="Helical" evidence="8">
    <location>
        <begin position="194"/>
        <end position="216"/>
    </location>
</feature>
<keyword evidence="4" id="KW-0997">Cell inner membrane</keyword>
<feature type="transmembrane region" description="Helical" evidence="8">
    <location>
        <begin position="135"/>
        <end position="155"/>
    </location>
</feature>
<dbReference type="OrthoDB" id="9776648at2"/>
<protein>
    <submittedName>
        <fullName evidence="10">Binding-protein-dependent transport system inner membrane protein</fullName>
    </submittedName>
</protein>
<dbReference type="PANTHER" id="PTHR43357:SF3">
    <property type="entry name" value="FE(3+)-TRANSPORT SYSTEM PERMEASE PROTEIN FBPB 2"/>
    <property type="match status" value="1"/>
</dbReference>
<keyword evidence="7 8" id="KW-0472">Membrane</keyword>
<feature type="transmembrane region" description="Helical" evidence="8">
    <location>
        <begin position="332"/>
        <end position="354"/>
    </location>
</feature>
<comment type="similarity">
    <text evidence="8">Belongs to the binding-protein-dependent transport system permease family.</text>
</comment>
<dbReference type="EMBL" id="BDGJ01000003">
    <property type="protein sequence ID" value="GAW91000.1"/>
    <property type="molecule type" value="Genomic_DNA"/>
</dbReference>
<reference evidence="11" key="1">
    <citation type="journal article" date="2017" name="Appl. Environ. Microbiol.">
        <title>Genomic analysis of Calderihabitans maritimus KKC1, a thermophilic hydrogenogenic carboxydotrophic bacterium isolated from marine sediment.</title>
        <authorList>
            <person name="Omae K."/>
            <person name="Yoneda Y."/>
            <person name="Fukuyama Y."/>
            <person name="Yoshida T."/>
            <person name="Sako Y."/>
        </authorList>
    </citation>
    <scope>NUCLEOTIDE SEQUENCE [LARGE SCALE GENOMIC DNA]</scope>
    <source>
        <strain evidence="11">KKC1</strain>
    </source>
</reference>
<dbReference type="CDD" id="cd06261">
    <property type="entry name" value="TM_PBP2"/>
    <property type="match status" value="2"/>
</dbReference>
<dbReference type="AlphaFoldDB" id="A0A1Z5HNZ3"/>
<evidence type="ECO:0000256" key="6">
    <source>
        <dbReference type="ARBA" id="ARBA00022989"/>
    </source>
</evidence>
<dbReference type="InterPro" id="IPR000515">
    <property type="entry name" value="MetI-like"/>
</dbReference>
<dbReference type="Proteomes" id="UP000197032">
    <property type="component" value="Unassembled WGS sequence"/>
</dbReference>
<name>A0A1Z5HNZ3_9FIRM</name>
<evidence type="ECO:0000313" key="11">
    <source>
        <dbReference type="Proteomes" id="UP000197032"/>
    </source>
</evidence>
<keyword evidence="11" id="KW-1185">Reference proteome</keyword>
<keyword evidence="6 8" id="KW-1133">Transmembrane helix</keyword>
<feature type="transmembrane region" description="Helical" evidence="8">
    <location>
        <begin position="12"/>
        <end position="33"/>
    </location>
</feature>
<keyword evidence="5 8" id="KW-0812">Transmembrane</keyword>
<sequence length="524" mass="57985">MKVYGHRHFNLLWFPAILVAGSLCLPLAYLLIRTLEAGPGVWEQIVRPQTWKLILNTTVLVVSVTVAAVAVALPLAWLTTRTDLPFQRLWTVLATLPLVIPSYVGAYTFVGALGPKGMVQQMLEGPLGIQRLPDIYGFPGAFLVLTLLTYPYLFLNVREALQNIDPALEEVSQTLEHDRWSTFWRITFPQLRPALAAGGLLVALYTLSDFGAVSMLQYNTFTRAIYTQYQAAFNRSYAAALGLILVLLSIIILYAEMRVRSRAKYYRTDSGARRYPPRVALGAWRWPALLFCGGIVFFSLVIPVLTIAYWLVRGVAAGESLRLLLKPVWNSFYISAVAAVVTAVAALPVMLLSVRKPGKLSHALERLTYIGYGQPGVAIALALVFFGIKYARPLYQTMTLLVFAYMVQFLPQAGGAIRASLLRINPRIEEAARSLGRSSMEVMATITWPLMRSGFFGGMIIVFLSVMKELPITMILGPTGFQTLATVVWGAMEEGFYARAALPSLLLVLVSLLSVTGLLKRIDR</sequence>
<dbReference type="Pfam" id="PF00528">
    <property type="entry name" value="BPD_transp_1"/>
    <property type="match status" value="2"/>
</dbReference>
<feature type="transmembrane region" description="Helical" evidence="8">
    <location>
        <begin position="89"/>
        <end position="115"/>
    </location>
</feature>
<proteinExistence type="inferred from homology"/>
<evidence type="ECO:0000259" key="9">
    <source>
        <dbReference type="PROSITE" id="PS50928"/>
    </source>
</evidence>
<dbReference type="RefSeq" id="WP_088552636.1">
    <property type="nucleotide sequence ID" value="NZ_BDGJ01000003.1"/>
</dbReference>
<evidence type="ECO:0000256" key="4">
    <source>
        <dbReference type="ARBA" id="ARBA00022519"/>
    </source>
</evidence>
<accession>A0A1Z5HNZ3</accession>
<keyword evidence="3" id="KW-1003">Cell membrane</keyword>
<feature type="domain" description="ABC transmembrane type-1" evidence="9">
    <location>
        <begin position="54"/>
        <end position="256"/>
    </location>
</feature>
<dbReference type="GO" id="GO:0055085">
    <property type="term" value="P:transmembrane transport"/>
    <property type="evidence" value="ECO:0007669"/>
    <property type="project" value="InterPro"/>
</dbReference>
<feature type="transmembrane region" description="Helical" evidence="8">
    <location>
        <begin position="236"/>
        <end position="255"/>
    </location>
</feature>
<gene>
    <name evidence="10" type="ORF">KKC1_01620</name>
</gene>
<dbReference type="InterPro" id="IPR035906">
    <property type="entry name" value="MetI-like_sf"/>
</dbReference>
<comment type="caution">
    <text evidence="10">The sequence shown here is derived from an EMBL/GenBank/DDBJ whole genome shotgun (WGS) entry which is preliminary data.</text>
</comment>
<feature type="transmembrane region" description="Helical" evidence="8">
    <location>
        <begin position="288"/>
        <end position="312"/>
    </location>
</feature>
<feature type="transmembrane region" description="Helical" evidence="8">
    <location>
        <begin position="442"/>
        <end position="466"/>
    </location>
</feature>
<feature type="transmembrane region" description="Helical" evidence="8">
    <location>
        <begin position="53"/>
        <end position="77"/>
    </location>
</feature>
<evidence type="ECO:0000313" key="10">
    <source>
        <dbReference type="EMBL" id="GAW91000.1"/>
    </source>
</evidence>
<evidence type="ECO:0000256" key="5">
    <source>
        <dbReference type="ARBA" id="ARBA00022692"/>
    </source>
</evidence>
<keyword evidence="2 8" id="KW-0813">Transport</keyword>
<feature type="transmembrane region" description="Helical" evidence="8">
    <location>
        <begin position="496"/>
        <end position="519"/>
    </location>
</feature>
<evidence type="ECO:0000256" key="1">
    <source>
        <dbReference type="ARBA" id="ARBA00004429"/>
    </source>
</evidence>
<feature type="transmembrane region" description="Helical" evidence="8">
    <location>
        <begin position="400"/>
        <end position="421"/>
    </location>
</feature>
<feature type="transmembrane region" description="Helical" evidence="8">
    <location>
        <begin position="366"/>
        <end position="388"/>
    </location>
</feature>
<dbReference type="PROSITE" id="PS50928">
    <property type="entry name" value="ABC_TM1"/>
    <property type="match status" value="2"/>
</dbReference>
<dbReference type="GO" id="GO:0005886">
    <property type="term" value="C:plasma membrane"/>
    <property type="evidence" value="ECO:0007669"/>
    <property type="project" value="UniProtKB-SubCell"/>
</dbReference>